<evidence type="ECO:0000256" key="8">
    <source>
        <dbReference type="ARBA" id="ARBA00023235"/>
    </source>
</evidence>
<dbReference type="Gene3D" id="3.90.226.10">
    <property type="entry name" value="2-enoyl-CoA Hydratase, Chain A, domain 1"/>
    <property type="match status" value="1"/>
</dbReference>
<evidence type="ECO:0000256" key="1">
    <source>
        <dbReference type="ARBA" id="ARBA00004275"/>
    </source>
</evidence>
<dbReference type="SUPFAM" id="SSF52096">
    <property type="entry name" value="ClpP/crotonase"/>
    <property type="match status" value="1"/>
</dbReference>
<evidence type="ECO:0000256" key="3">
    <source>
        <dbReference type="ARBA" id="ARBA00005254"/>
    </source>
</evidence>
<dbReference type="InterPro" id="IPR045002">
    <property type="entry name" value="Ech1-like"/>
</dbReference>
<dbReference type="GO" id="GO:0006635">
    <property type="term" value="P:fatty acid beta-oxidation"/>
    <property type="evidence" value="ECO:0007669"/>
    <property type="project" value="UniProtKB-UniPathway"/>
</dbReference>
<dbReference type="CDD" id="cd06558">
    <property type="entry name" value="crotonase-like"/>
    <property type="match status" value="1"/>
</dbReference>
<dbReference type="InterPro" id="IPR014748">
    <property type="entry name" value="Enoyl-CoA_hydra_C"/>
</dbReference>
<evidence type="ECO:0000256" key="5">
    <source>
        <dbReference type="ARBA" id="ARBA00022990"/>
    </source>
</evidence>
<dbReference type="KEGG" id="fer:FNB15_00175"/>
<dbReference type="InterPro" id="IPR001753">
    <property type="entry name" value="Enoyl-CoA_hydra/iso"/>
</dbReference>
<comment type="similarity">
    <text evidence="3 9">Belongs to the enoyl-CoA hydratase/isomerase family.</text>
</comment>
<evidence type="ECO:0000256" key="9">
    <source>
        <dbReference type="RuleBase" id="RU003707"/>
    </source>
</evidence>
<comment type="pathway">
    <text evidence="2">Lipid metabolism; fatty acid beta-oxidation.</text>
</comment>
<dbReference type="EMBL" id="CP041636">
    <property type="protein sequence ID" value="QDO95795.1"/>
    <property type="molecule type" value="Genomic_DNA"/>
</dbReference>
<comment type="subcellular location">
    <subcellularLocation>
        <location evidence="1">Peroxisome</location>
    </subcellularLocation>
</comment>
<evidence type="ECO:0000256" key="2">
    <source>
        <dbReference type="ARBA" id="ARBA00005005"/>
    </source>
</evidence>
<organism evidence="10 11">
    <name type="scientific">Ferrovibrio terrae</name>
    <dbReference type="NCBI Taxonomy" id="2594003"/>
    <lineage>
        <taxon>Bacteria</taxon>
        <taxon>Pseudomonadati</taxon>
        <taxon>Pseudomonadota</taxon>
        <taxon>Alphaproteobacteria</taxon>
        <taxon>Rhodospirillales</taxon>
        <taxon>Rhodospirillaceae</taxon>
        <taxon>Ferrovibrio</taxon>
    </lineage>
</organism>
<evidence type="ECO:0000256" key="7">
    <source>
        <dbReference type="ARBA" id="ARBA00023140"/>
    </source>
</evidence>
<keyword evidence="6" id="KW-0443">Lipid metabolism</keyword>
<dbReference type="Gene3D" id="1.10.12.10">
    <property type="entry name" value="Lyase 2-enoyl-coa Hydratase, Chain A, domain 2"/>
    <property type="match status" value="1"/>
</dbReference>
<evidence type="ECO:0000256" key="4">
    <source>
        <dbReference type="ARBA" id="ARBA00022832"/>
    </source>
</evidence>
<name>A0A516GWE3_9PROT</name>
<sequence>MSYKTFDFTTADHVAQIVFNRPDKANAMILPFWQEMVDVFAEIEDRPEIRAVVISSTGKHFTGGLDLSAFGTIAGDMLTGDRGRVGEQFRRAVAEMQESFAVIDRCRVPVIAAIQGGCVGGGVDLISACDMRYGTTDAWFCIQEINIGMTADVGTLQRLPHLMPSGLVRELAYTGRRMMADEALRSGLVNQLFDSQAAMLAHALDTARSIASKSPLAIHGTKEMLNYTRDHSVADALNYMQVWQSGMFLTADLMEAITAQQQKREPTFADLLPARKIVRKRQR</sequence>
<keyword evidence="11" id="KW-1185">Reference proteome</keyword>
<dbReference type="Proteomes" id="UP000317496">
    <property type="component" value="Chromosome"/>
</dbReference>
<dbReference type="GO" id="GO:0005737">
    <property type="term" value="C:cytoplasm"/>
    <property type="evidence" value="ECO:0007669"/>
    <property type="project" value="UniProtKB-ARBA"/>
</dbReference>
<reference evidence="10 11" key="1">
    <citation type="submission" date="2019-07" db="EMBL/GenBank/DDBJ databases">
        <title>Genome sequencing for Ferrovibrio sp. K5.</title>
        <authorList>
            <person name="Park S.-J."/>
        </authorList>
    </citation>
    <scope>NUCLEOTIDE SEQUENCE [LARGE SCALE GENOMIC DNA]</scope>
    <source>
        <strain evidence="10 11">K5</strain>
    </source>
</reference>
<dbReference type="UniPathway" id="UPA00659"/>
<accession>A0A516GWE3</accession>
<gene>
    <name evidence="10" type="ORF">FNB15_00175</name>
</gene>
<dbReference type="FunFam" id="1.10.12.10:FF:000004">
    <property type="entry name" value="Delta3,5-delta2,4-dienoyl-CoA isomerase"/>
    <property type="match status" value="1"/>
</dbReference>
<dbReference type="InterPro" id="IPR018376">
    <property type="entry name" value="Enoyl-CoA_hyd/isom_CS"/>
</dbReference>
<protein>
    <submittedName>
        <fullName evidence="10">Crotonase/enoyl-CoA hydratase family protein</fullName>
    </submittedName>
</protein>
<proteinExistence type="inferred from homology"/>
<evidence type="ECO:0000256" key="6">
    <source>
        <dbReference type="ARBA" id="ARBA00023098"/>
    </source>
</evidence>
<keyword evidence="8" id="KW-0413">Isomerase</keyword>
<dbReference type="Pfam" id="PF00378">
    <property type="entry name" value="ECH_1"/>
    <property type="match status" value="1"/>
</dbReference>
<keyword evidence="5" id="KW-0007">Acetylation</keyword>
<dbReference type="NCBIfam" id="NF004794">
    <property type="entry name" value="PRK06142.1"/>
    <property type="match status" value="1"/>
</dbReference>
<evidence type="ECO:0000313" key="11">
    <source>
        <dbReference type="Proteomes" id="UP000317496"/>
    </source>
</evidence>
<dbReference type="PROSITE" id="PS00166">
    <property type="entry name" value="ENOYL_COA_HYDRATASE"/>
    <property type="match status" value="1"/>
</dbReference>
<dbReference type="GO" id="GO:0016853">
    <property type="term" value="F:isomerase activity"/>
    <property type="evidence" value="ECO:0007669"/>
    <property type="project" value="UniProtKB-KW"/>
</dbReference>
<evidence type="ECO:0000313" key="10">
    <source>
        <dbReference type="EMBL" id="QDO95795.1"/>
    </source>
</evidence>
<dbReference type="PANTHER" id="PTHR43149">
    <property type="entry name" value="ENOYL-COA HYDRATASE"/>
    <property type="match status" value="1"/>
</dbReference>
<keyword evidence="4" id="KW-0276">Fatty acid metabolism</keyword>
<dbReference type="FunFam" id="3.90.226.10:FF:000024">
    <property type="entry name" value="Delta3,5-delta2,4-dienoyl-CoA isomerase"/>
    <property type="match status" value="1"/>
</dbReference>
<dbReference type="OrthoDB" id="9802898at2"/>
<dbReference type="InterPro" id="IPR029045">
    <property type="entry name" value="ClpP/crotonase-like_dom_sf"/>
</dbReference>
<dbReference type="AlphaFoldDB" id="A0A516GWE3"/>
<keyword evidence="7" id="KW-0576">Peroxisome</keyword>
<dbReference type="RefSeq" id="WP_144066776.1">
    <property type="nucleotide sequence ID" value="NZ_CP041636.1"/>
</dbReference>